<dbReference type="Gene3D" id="3.40.190.80">
    <property type="match status" value="1"/>
</dbReference>
<evidence type="ECO:0000313" key="3">
    <source>
        <dbReference type="Proteomes" id="UP000032066"/>
    </source>
</evidence>
<dbReference type="OrthoDB" id="9772456at2"/>
<proteinExistence type="predicted"/>
<sequence>MDATAPGEGARPAAFADECRTAVRAAEEAGALLRARFLDAFRVDSKGPDGDVVTELDLLAEELVTRRLSERFPADRILAEEGGTAADRPGSRRTWLVDPLDGSNNVVIGLPAYVVGIALCLDDEPVVGVVHDPVAGRTWRAVHGGGAYGPSGRLRAAARPPRAGRPVLGWTQGHGVAHDDPVARALKDGLEGGARRVLQLWAPLLTWSLLACGLIDGFVGYRAEEIDLPAGSLLATEAGLVVRALDGSGFDARIGQPDTARSYVAGRAEIVPHLLDLVARAARPAGPEGAAAWP</sequence>
<keyword evidence="3" id="KW-1185">Reference proteome</keyword>
<comment type="caution">
    <text evidence="2">The sequence shown here is derived from an EMBL/GenBank/DDBJ whole genome shotgun (WGS) entry which is preliminary data.</text>
</comment>
<dbReference type="EMBL" id="JXZB01000002">
    <property type="protein sequence ID" value="KIQ65049.1"/>
    <property type="molecule type" value="Genomic_DNA"/>
</dbReference>
<evidence type="ECO:0000313" key="2">
    <source>
        <dbReference type="EMBL" id="KIQ65049.1"/>
    </source>
</evidence>
<dbReference type="PRINTS" id="PR00377">
    <property type="entry name" value="IMPHPHTASES"/>
</dbReference>
<accession>A0A0D0PR73</accession>
<feature type="binding site" evidence="1">
    <location>
        <position position="98"/>
    </location>
    <ligand>
        <name>Mg(2+)</name>
        <dbReference type="ChEBI" id="CHEBI:18420"/>
        <label>1</label>
        <note>catalytic</note>
    </ligand>
</feature>
<dbReference type="AlphaFoldDB" id="A0A0D0PR73"/>
<feature type="binding site" evidence="1">
    <location>
        <position position="227"/>
    </location>
    <ligand>
        <name>Mg(2+)</name>
        <dbReference type="ChEBI" id="CHEBI:18420"/>
        <label>1</label>
        <note>catalytic</note>
    </ligand>
</feature>
<evidence type="ECO:0000256" key="1">
    <source>
        <dbReference type="PIRSR" id="PIRSR600760-2"/>
    </source>
</evidence>
<name>A0A0D0PR73_KITGR</name>
<feature type="binding site" evidence="1">
    <location>
        <position position="80"/>
    </location>
    <ligand>
        <name>Mg(2+)</name>
        <dbReference type="ChEBI" id="CHEBI:18420"/>
        <label>1</label>
        <note>catalytic</note>
    </ligand>
</feature>
<protein>
    <submittedName>
        <fullName evidence="2">Inositol monophosphatase</fullName>
    </submittedName>
</protein>
<dbReference type="PANTHER" id="PTHR20854">
    <property type="entry name" value="INOSITOL MONOPHOSPHATASE"/>
    <property type="match status" value="1"/>
</dbReference>
<feature type="binding site" evidence="1">
    <location>
        <position position="100"/>
    </location>
    <ligand>
        <name>Mg(2+)</name>
        <dbReference type="ChEBI" id="CHEBI:18420"/>
        <label>1</label>
        <note>catalytic</note>
    </ligand>
</feature>
<reference evidence="2 3" key="1">
    <citation type="submission" date="2015-02" db="EMBL/GenBank/DDBJ databases">
        <title>Draft genome sequence of Kitasatospora griseola MF730-N6, a bafilomycin, terpentecin and satosporin producer.</title>
        <authorList>
            <person name="Arens J.C."/>
            <person name="Haltli B."/>
            <person name="Kerr R.G."/>
        </authorList>
    </citation>
    <scope>NUCLEOTIDE SEQUENCE [LARGE SCALE GENOMIC DNA]</scope>
    <source>
        <strain evidence="2 3">MF730-N6</strain>
    </source>
</reference>
<dbReference type="RefSeq" id="WP_043911057.1">
    <property type="nucleotide sequence ID" value="NZ_JXZB01000002.1"/>
</dbReference>
<dbReference type="PANTHER" id="PTHR20854:SF4">
    <property type="entry name" value="INOSITOL-1-MONOPHOSPHATASE-RELATED"/>
    <property type="match status" value="1"/>
</dbReference>
<gene>
    <name evidence="2" type="ORF">TR51_13425</name>
</gene>
<feature type="binding site" evidence="1">
    <location>
        <position position="101"/>
    </location>
    <ligand>
        <name>Mg(2+)</name>
        <dbReference type="ChEBI" id="CHEBI:18420"/>
        <label>1</label>
        <note>catalytic</note>
    </ligand>
</feature>
<dbReference type="GO" id="GO:0046872">
    <property type="term" value="F:metal ion binding"/>
    <property type="evidence" value="ECO:0007669"/>
    <property type="project" value="UniProtKB-KW"/>
</dbReference>
<dbReference type="Proteomes" id="UP000032066">
    <property type="component" value="Unassembled WGS sequence"/>
</dbReference>
<dbReference type="Pfam" id="PF00459">
    <property type="entry name" value="Inositol_P"/>
    <property type="match status" value="1"/>
</dbReference>
<keyword evidence="1" id="KW-0479">Metal-binding</keyword>
<dbReference type="InterPro" id="IPR000760">
    <property type="entry name" value="Inositol_monophosphatase-like"/>
</dbReference>
<keyword evidence="1" id="KW-0460">Magnesium</keyword>
<dbReference type="GO" id="GO:0006020">
    <property type="term" value="P:inositol metabolic process"/>
    <property type="evidence" value="ECO:0007669"/>
    <property type="project" value="TreeGrafter"/>
</dbReference>
<dbReference type="GO" id="GO:0008934">
    <property type="term" value="F:inositol monophosphate 1-phosphatase activity"/>
    <property type="evidence" value="ECO:0007669"/>
    <property type="project" value="TreeGrafter"/>
</dbReference>
<dbReference type="STRING" id="2064.TR51_13425"/>
<comment type="cofactor">
    <cofactor evidence="1">
        <name>Mg(2+)</name>
        <dbReference type="ChEBI" id="CHEBI:18420"/>
    </cofactor>
</comment>
<dbReference type="SUPFAM" id="SSF56655">
    <property type="entry name" value="Carbohydrate phosphatase"/>
    <property type="match status" value="1"/>
</dbReference>
<dbReference type="Gene3D" id="3.30.540.10">
    <property type="entry name" value="Fructose-1,6-Bisphosphatase, subunit A, domain 1"/>
    <property type="match status" value="1"/>
</dbReference>
<organism evidence="2 3">
    <name type="scientific">Kitasatospora griseola</name>
    <name type="common">Streptomyces griseolosporeus</name>
    <dbReference type="NCBI Taxonomy" id="2064"/>
    <lineage>
        <taxon>Bacteria</taxon>
        <taxon>Bacillati</taxon>
        <taxon>Actinomycetota</taxon>
        <taxon>Actinomycetes</taxon>
        <taxon>Kitasatosporales</taxon>
        <taxon>Streptomycetaceae</taxon>
        <taxon>Kitasatospora</taxon>
    </lineage>
</organism>
<dbReference type="CDD" id="cd01637">
    <property type="entry name" value="IMPase_like"/>
    <property type="match status" value="1"/>
</dbReference>
<dbReference type="PATRIC" id="fig|2064.6.peg.2885"/>
<dbReference type="GO" id="GO:0007165">
    <property type="term" value="P:signal transduction"/>
    <property type="evidence" value="ECO:0007669"/>
    <property type="project" value="TreeGrafter"/>
</dbReference>